<dbReference type="EMBL" id="AP019781">
    <property type="protein sequence ID" value="BBL69164.1"/>
    <property type="molecule type" value="Genomic_DNA"/>
</dbReference>
<name>A0ABN5XK94_9EURY</name>
<dbReference type="InterPro" id="IPR013656">
    <property type="entry name" value="PAS_4"/>
</dbReference>
<feature type="domain" description="GAF" evidence="1">
    <location>
        <begin position="408"/>
        <end position="560"/>
    </location>
</feature>
<feature type="domain" description="Histidine kinase/HSP90-like ATPase" evidence="3">
    <location>
        <begin position="675"/>
        <end position="774"/>
    </location>
</feature>
<accession>A0ABN5XK94</accession>
<dbReference type="Pfam" id="PF08448">
    <property type="entry name" value="PAS_4"/>
    <property type="match status" value="1"/>
</dbReference>
<sequence>MHALLRRLGRTVRASRVFLAEVTRKPGTGGIYLRLRYGWADGAAVPMDNIGCLSCRDLPPGWEELLRAGRPVQGSSTPALVIPIFCGQELRGVLSVRGCAGRRRWRRFETHALKAAAVALTSAAICPCSCEALHAAEAYYQAIVEDLTDPLCRLLPDGTVTYANEAFCAFCRRERADVLGARVQEILPPEVAGELPARAGPPDALTPTFTRVFRVGGTDGEERWYRSVCRAIFDTGGAVCEYQVVGHDITERTRQDARNTWLNDQKLAILADAASDAIVVLDDSGRITFWNRSAEDLFGHTASEIVGSGPGRLFPPGYTPLPRIEDIRHAIAAVPQGVARLLYPDVTFARKGGSVFLGELSVAAVRAGSRWYCVGIVRDITVQRAREQVLCEEKDRTDTLLRIAARLNGSIALDAVLDALCEETARALQVPAAVVFLLDRHRGMLVPARSFGVPEEVRDCLPCIPLPVYERELRKQAPVIAVPDPVLRAGEGFWKSTPERPPRALASAAILHEGVLIGSLDVVMFDAPRTFSPGELAFLGGIANQAALAVVNARHFEELTAYERRLQASLDEKTALLKEIHHRVKNNMQVISSLLSLQGRLIENSAARECIRESVNRVKSLALVHESLYRSESLAVVDIGAYARRFADDLVQSYALQAHVSVTVETAEAITFSGDTAIPLGLILNELISNSLRHGFAGRDRGAIAIRIARLPDNRLVVEYRDDGVGMPPDVIDQPPATLGLQLVRILAAQLGGTIMFRPGEPGTVIELIVPGEPEEVVTCTA</sequence>
<evidence type="ECO:0000259" key="3">
    <source>
        <dbReference type="SMART" id="SM00387"/>
    </source>
</evidence>
<dbReference type="PANTHER" id="PTHR43065">
    <property type="entry name" value="SENSOR HISTIDINE KINASE"/>
    <property type="match status" value="1"/>
</dbReference>
<protein>
    <recommendedName>
        <fullName evidence="6">Sensor histidine kinase pdtaS</fullName>
    </recommendedName>
</protein>
<evidence type="ECO:0000259" key="1">
    <source>
        <dbReference type="SMART" id="SM00065"/>
    </source>
</evidence>
<dbReference type="InterPro" id="IPR000014">
    <property type="entry name" value="PAS"/>
</dbReference>
<evidence type="ECO:0000259" key="2">
    <source>
        <dbReference type="SMART" id="SM00091"/>
    </source>
</evidence>
<proteinExistence type="predicted"/>
<dbReference type="CDD" id="cd00130">
    <property type="entry name" value="PAS"/>
    <property type="match status" value="2"/>
</dbReference>
<dbReference type="InterPro" id="IPR003018">
    <property type="entry name" value="GAF"/>
</dbReference>
<dbReference type="InterPro" id="IPR001610">
    <property type="entry name" value="PAC"/>
</dbReference>
<feature type="domain" description="PAS" evidence="2">
    <location>
        <begin position="138"/>
        <end position="206"/>
    </location>
</feature>
<dbReference type="SMART" id="SM00086">
    <property type="entry name" value="PAC"/>
    <property type="match status" value="2"/>
</dbReference>
<dbReference type="Pfam" id="PF01590">
    <property type="entry name" value="GAF"/>
    <property type="match status" value="1"/>
</dbReference>
<dbReference type="Pfam" id="PF02518">
    <property type="entry name" value="HATPase_c"/>
    <property type="match status" value="1"/>
</dbReference>
<keyword evidence="5" id="KW-1185">Reference proteome</keyword>
<dbReference type="SMART" id="SM00065">
    <property type="entry name" value="GAF"/>
    <property type="match status" value="1"/>
</dbReference>
<feature type="domain" description="PAS" evidence="2">
    <location>
        <begin position="265"/>
        <end position="332"/>
    </location>
</feature>
<dbReference type="PANTHER" id="PTHR43065:SF23">
    <property type="entry name" value="SENSOR HISTIDINE KINASE PDTAS"/>
    <property type="match status" value="1"/>
</dbReference>
<evidence type="ECO:0000313" key="4">
    <source>
        <dbReference type="EMBL" id="BBL69164.1"/>
    </source>
</evidence>
<dbReference type="InterPro" id="IPR011495">
    <property type="entry name" value="Sig_transdc_His_kin_sub2_dim/P"/>
</dbReference>
<dbReference type="Pfam" id="PF13426">
    <property type="entry name" value="PAS_9"/>
    <property type="match status" value="1"/>
</dbReference>
<dbReference type="InterPro" id="IPR003594">
    <property type="entry name" value="HATPase_dom"/>
</dbReference>
<dbReference type="NCBIfam" id="TIGR00229">
    <property type="entry name" value="sensory_box"/>
    <property type="match status" value="2"/>
</dbReference>
<dbReference type="SMART" id="SM00091">
    <property type="entry name" value="PAS"/>
    <property type="match status" value="2"/>
</dbReference>
<dbReference type="SMART" id="SM00387">
    <property type="entry name" value="HATPase_c"/>
    <property type="match status" value="1"/>
</dbReference>
<dbReference type="Proteomes" id="UP000824969">
    <property type="component" value="Chromosome"/>
</dbReference>
<dbReference type="Pfam" id="PF07568">
    <property type="entry name" value="HisKA_2"/>
    <property type="match status" value="1"/>
</dbReference>
<gene>
    <name evidence="4" type="ORF">MchiMG62_23450</name>
</gene>
<evidence type="ECO:0008006" key="6">
    <source>
        <dbReference type="Google" id="ProtNLM"/>
    </source>
</evidence>
<reference evidence="4 5" key="1">
    <citation type="submission" date="2019-06" db="EMBL/GenBank/DDBJ databases">
        <title>Complete genome sequence of Methanoculleus chikugoensis strain MG62.</title>
        <authorList>
            <person name="Asakawa S."/>
            <person name="Dianou D."/>
        </authorList>
    </citation>
    <scope>NUCLEOTIDE SEQUENCE [LARGE SCALE GENOMIC DNA]</scope>
    <source>
        <strain evidence="4 5">MG62</strain>
    </source>
</reference>
<evidence type="ECO:0000313" key="5">
    <source>
        <dbReference type="Proteomes" id="UP000824969"/>
    </source>
</evidence>
<organism evidence="4 5">
    <name type="scientific">Methanoculleus chikugoensis</name>
    <dbReference type="NCBI Taxonomy" id="118126"/>
    <lineage>
        <taxon>Archaea</taxon>
        <taxon>Methanobacteriati</taxon>
        <taxon>Methanobacteriota</taxon>
        <taxon>Stenosarchaea group</taxon>
        <taxon>Methanomicrobia</taxon>
        <taxon>Methanomicrobiales</taxon>
        <taxon>Methanomicrobiaceae</taxon>
        <taxon>Methanoculleus</taxon>
    </lineage>
</organism>